<name>A0A4Q1CCU0_9BACT</name>
<keyword evidence="1" id="KW-1133">Transmembrane helix</keyword>
<sequence length="283" mass="29663">MRDPAHTKSVGLLLGGALCWSLAGLLFKHVEWSGLAAAGGRGLIAGLFLLAVSWRSLRFTWSPLQLAAAAAYAACTILFTLANKMTTAANAILLQYTAPVWIALLGAWFLGERATRADWFTIAAVFGGLALFFYEGIQLNSIAGLLVALASGVGFAVMTLLMRKQKDGSPLESIILGNLLGFLIGLPALMSAPALPATGWVALLLLGTVQLGLAYLLYAKAIKHVTALEAVLIPVAEPLLNPLWVLLAFGERPGRFALLGGAIVLGAVTLRAVAGLRALRPAP</sequence>
<feature type="transmembrane region" description="Helical" evidence="1">
    <location>
        <begin position="117"/>
        <end position="134"/>
    </location>
</feature>
<feature type="transmembrane region" description="Helical" evidence="1">
    <location>
        <begin position="174"/>
        <end position="194"/>
    </location>
</feature>
<feature type="transmembrane region" description="Helical" evidence="1">
    <location>
        <begin position="200"/>
        <end position="218"/>
    </location>
</feature>
<dbReference type="SUPFAM" id="SSF103481">
    <property type="entry name" value="Multidrug resistance efflux transporter EmrE"/>
    <property type="match status" value="2"/>
</dbReference>
<evidence type="ECO:0000313" key="3">
    <source>
        <dbReference type="EMBL" id="RXK56898.1"/>
    </source>
</evidence>
<feature type="transmembrane region" description="Helical" evidence="1">
    <location>
        <begin position="230"/>
        <end position="250"/>
    </location>
</feature>
<evidence type="ECO:0000259" key="2">
    <source>
        <dbReference type="Pfam" id="PF00892"/>
    </source>
</evidence>
<organism evidence="3 4">
    <name type="scientific">Oleiharenicola lentus</name>
    <dbReference type="NCBI Taxonomy" id="2508720"/>
    <lineage>
        <taxon>Bacteria</taxon>
        <taxon>Pseudomonadati</taxon>
        <taxon>Verrucomicrobiota</taxon>
        <taxon>Opitutia</taxon>
        <taxon>Opitutales</taxon>
        <taxon>Opitutaceae</taxon>
        <taxon>Oleiharenicola</taxon>
    </lineage>
</organism>
<dbReference type="Proteomes" id="UP000290218">
    <property type="component" value="Unassembled WGS sequence"/>
</dbReference>
<feature type="transmembrane region" description="Helical" evidence="1">
    <location>
        <begin position="9"/>
        <end position="27"/>
    </location>
</feature>
<feature type="transmembrane region" description="Helical" evidence="1">
    <location>
        <begin position="88"/>
        <end position="110"/>
    </location>
</feature>
<feature type="domain" description="EamA" evidence="2">
    <location>
        <begin position="143"/>
        <end position="270"/>
    </location>
</feature>
<feature type="transmembrane region" description="Helical" evidence="1">
    <location>
        <begin position="33"/>
        <end position="52"/>
    </location>
</feature>
<feature type="domain" description="EamA" evidence="2">
    <location>
        <begin position="10"/>
        <end position="133"/>
    </location>
</feature>
<reference evidence="3 4" key="1">
    <citation type="submission" date="2019-01" db="EMBL/GenBank/DDBJ databases">
        <title>Lacunisphaera sp. strain TWA-58.</title>
        <authorList>
            <person name="Chen W.-M."/>
        </authorList>
    </citation>
    <scope>NUCLEOTIDE SEQUENCE [LARGE SCALE GENOMIC DNA]</scope>
    <source>
        <strain evidence="3 4">TWA-58</strain>
    </source>
</reference>
<gene>
    <name evidence="3" type="ORF">ESB00_02685</name>
</gene>
<dbReference type="OrthoDB" id="9814731at2"/>
<dbReference type="PANTHER" id="PTHR22911:SF79">
    <property type="entry name" value="MOBA-LIKE NTP TRANSFERASE DOMAIN-CONTAINING PROTEIN"/>
    <property type="match status" value="1"/>
</dbReference>
<dbReference type="PANTHER" id="PTHR22911">
    <property type="entry name" value="ACYL-MALONYL CONDENSING ENZYME-RELATED"/>
    <property type="match status" value="1"/>
</dbReference>
<keyword evidence="1" id="KW-0472">Membrane</keyword>
<dbReference type="InterPro" id="IPR037185">
    <property type="entry name" value="EmrE-like"/>
</dbReference>
<proteinExistence type="predicted"/>
<comment type="caution">
    <text evidence="3">The sequence shown here is derived from an EMBL/GenBank/DDBJ whole genome shotgun (WGS) entry which is preliminary data.</text>
</comment>
<dbReference type="Pfam" id="PF00892">
    <property type="entry name" value="EamA"/>
    <property type="match status" value="2"/>
</dbReference>
<keyword evidence="1" id="KW-0812">Transmembrane</keyword>
<feature type="transmembrane region" description="Helical" evidence="1">
    <location>
        <begin position="64"/>
        <end position="82"/>
    </location>
</feature>
<dbReference type="RefSeq" id="WP_129046186.1">
    <property type="nucleotide sequence ID" value="NZ_SDHX01000001.1"/>
</dbReference>
<protein>
    <submittedName>
        <fullName evidence="3">DMT family transporter</fullName>
    </submittedName>
</protein>
<feature type="transmembrane region" description="Helical" evidence="1">
    <location>
        <begin position="140"/>
        <end position="162"/>
    </location>
</feature>
<dbReference type="EMBL" id="SDHX01000001">
    <property type="protein sequence ID" value="RXK56898.1"/>
    <property type="molecule type" value="Genomic_DNA"/>
</dbReference>
<feature type="transmembrane region" description="Helical" evidence="1">
    <location>
        <begin position="256"/>
        <end position="279"/>
    </location>
</feature>
<dbReference type="GO" id="GO:0016020">
    <property type="term" value="C:membrane"/>
    <property type="evidence" value="ECO:0007669"/>
    <property type="project" value="InterPro"/>
</dbReference>
<accession>A0A4Q1CCU0</accession>
<evidence type="ECO:0000313" key="4">
    <source>
        <dbReference type="Proteomes" id="UP000290218"/>
    </source>
</evidence>
<keyword evidence="4" id="KW-1185">Reference proteome</keyword>
<dbReference type="AlphaFoldDB" id="A0A4Q1CCU0"/>
<evidence type="ECO:0000256" key="1">
    <source>
        <dbReference type="SAM" id="Phobius"/>
    </source>
</evidence>
<dbReference type="InterPro" id="IPR000620">
    <property type="entry name" value="EamA_dom"/>
</dbReference>